<feature type="region of interest" description="Disordered" evidence="1">
    <location>
        <begin position="123"/>
        <end position="180"/>
    </location>
</feature>
<sequence length="180" mass="19764">MLRFTERILVEGQDRWTIYVEDATSEPILVIDDFVDVPDVGVEGGGSVNNVDRERSEIGTNDEREGVGVGEGDNIEREDVGVASKDDIEIGNEVKDDNVEREDVGVASEDDIKIDATTTLQLAKKRKEQPQAPQPSLPQGLPQKRTATEAPMSMAPSQERLRAPKKWVSLPNVQGGSRLI</sequence>
<protein>
    <submittedName>
        <fullName evidence="2">Uncharacterized protein</fullName>
    </submittedName>
</protein>
<dbReference type="Proteomes" id="UP000516437">
    <property type="component" value="Chromosome 6"/>
</dbReference>
<feature type="compositionally biased region" description="Basic and acidic residues" evidence="1">
    <location>
        <begin position="51"/>
        <end position="66"/>
    </location>
</feature>
<evidence type="ECO:0000313" key="2">
    <source>
        <dbReference type="EMBL" id="KAB1209406.1"/>
    </source>
</evidence>
<feature type="compositionally biased region" description="Polar residues" evidence="1">
    <location>
        <begin position="171"/>
        <end position="180"/>
    </location>
</feature>
<dbReference type="EMBL" id="RXIC02000024">
    <property type="protein sequence ID" value="KAB1209406.1"/>
    <property type="molecule type" value="Genomic_DNA"/>
</dbReference>
<dbReference type="AlphaFoldDB" id="A0A6A1VB52"/>
<feature type="region of interest" description="Disordered" evidence="1">
    <location>
        <begin position="45"/>
        <end position="110"/>
    </location>
</feature>
<feature type="compositionally biased region" description="Basic and acidic residues" evidence="1">
    <location>
        <begin position="74"/>
        <end position="110"/>
    </location>
</feature>
<comment type="caution">
    <text evidence="2">The sequence shown here is derived from an EMBL/GenBank/DDBJ whole genome shotgun (WGS) entry which is preliminary data.</text>
</comment>
<keyword evidence="3" id="KW-1185">Reference proteome</keyword>
<name>A0A6A1VB52_9ROSI</name>
<evidence type="ECO:0000256" key="1">
    <source>
        <dbReference type="SAM" id="MobiDB-lite"/>
    </source>
</evidence>
<evidence type="ECO:0000313" key="3">
    <source>
        <dbReference type="Proteomes" id="UP000516437"/>
    </source>
</evidence>
<reference evidence="2 3" key="1">
    <citation type="journal article" date="2019" name="Plant Biotechnol. J.">
        <title>The red bayberry genome and genetic basis of sex determination.</title>
        <authorList>
            <person name="Jia H.M."/>
            <person name="Jia H.J."/>
            <person name="Cai Q.L."/>
            <person name="Wang Y."/>
            <person name="Zhao H.B."/>
            <person name="Yang W.F."/>
            <person name="Wang G.Y."/>
            <person name="Li Y.H."/>
            <person name="Zhan D.L."/>
            <person name="Shen Y.T."/>
            <person name="Niu Q.F."/>
            <person name="Chang L."/>
            <person name="Qiu J."/>
            <person name="Zhao L."/>
            <person name="Xie H.B."/>
            <person name="Fu W.Y."/>
            <person name="Jin J."/>
            <person name="Li X.W."/>
            <person name="Jiao Y."/>
            <person name="Zhou C.C."/>
            <person name="Tu T."/>
            <person name="Chai C.Y."/>
            <person name="Gao J.L."/>
            <person name="Fan L.J."/>
            <person name="van de Weg E."/>
            <person name="Wang J.Y."/>
            <person name="Gao Z.S."/>
        </authorList>
    </citation>
    <scope>NUCLEOTIDE SEQUENCE [LARGE SCALE GENOMIC DNA]</scope>
    <source>
        <tissue evidence="2">Leaves</tissue>
    </source>
</reference>
<gene>
    <name evidence="2" type="ORF">CJ030_MR6G022824</name>
</gene>
<proteinExistence type="predicted"/>
<organism evidence="2 3">
    <name type="scientific">Morella rubra</name>
    <name type="common">Chinese bayberry</name>
    <dbReference type="NCBI Taxonomy" id="262757"/>
    <lineage>
        <taxon>Eukaryota</taxon>
        <taxon>Viridiplantae</taxon>
        <taxon>Streptophyta</taxon>
        <taxon>Embryophyta</taxon>
        <taxon>Tracheophyta</taxon>
        <taxon>Spermatophyta</taxon>
        <taxon>Magnoliopsida</taxon>
        <taxon>eudicotyledons</taxon>
        <taxon>Gunneridae</taxon>
        <taxon>Pentapetalae</taxon>
        <taxon>rosids</taxon>
        <taxon>fabids</taxon>
        <taxon>Fagales</taxon>
        <taxon>Myricaceae</taxon>
        <taxon>Morella</taxon>
    </lineage>
</organism>
<accession>A0A6A1VB52</accession>